<evidence type="ECO:0000256" key="1">
    <source>
        <dbReference type="ARBA" id="ARBA00022441"/>
    </source>
</evidence>
<keyword evidence="1" id="KW-0880">Kelch repeat</keyword>
<sequence>MQNSLSRSSPQANNISGLNNSTSFKRLGNSIISQGSLNSLTVRQVKDMNSQAIPSPVPQLRTPQAKKVSRSFVSDSSSLQYLKREIVAKYPPADYKYSVFAIYDNGNSYDNRKRSYGMPRGIGILLNEHMCLTASSVLPDESTAINSFMQFKEGSIFRFDPYRAFVTVYENFALCAFRVEESTVLEKFKPMDVKRQFELSENDQVFYFPFDTTRTKTVLIISDEFFTFTTGLKEFIIPGNPIFTIDWVLQGIYVGSDGHINKAIKLNQVFDYLENSVPLMHNPIIEKFLNQDKEGYIEKFHDRHLFYFEWGSCNIWRYDLDQKTWSTVKVHNISEFSEDHPLWSFPENCRLVYLPSSSIVCIGGASKSTSIESRDVFEFAPQEYHTLKKLPDLIVPRSGAVCLHIENYIYALGGSPHAKTCEKYSIISRKWFPLSSMFYPRFNSSGTSALGNEYIFVFGGEPLIPTGTSIEKYSINFNRWELLSINLPLPLSKIAVFPITNRRIALLGGSETNNVFILNINDTLSFDGLNYTTQDQKETYTLKDCPRPLENVTETVFPVALSRTHNILYIMNSYKSTPDSLSFSVEEYNVEYFEISTMVDYSNKPLNVIAKVRTPYDLGRTWKNDMKLRMLK</sequence>
<dbReference type="PANTHER" id="PTHR24412">
    <property type="entry name" value="KELCH PROTEIN"/>
    <property type="match status" value="1"/>
</dbReference>
<dbReference type="OrthoDB" id="304846at2759"/>
<protein>
    <recommendedName>
        <fullName evidence="6">Kelch motif family protein</fullName>
    </recommendedName>
</protein>
<keyword evidence="5" id="KW-1185">Reference proteome</keyword>
<feature type="region of interest" description="Disordered" evidence="3">
    <location>
        <begin position="1"/>
        <end position="20"/>
    </location>
</feature>
<dbReference type="Gene3D" id="2.120.10.80">
    <property type="entry name" value="Kelch-type beta propeller"/>
    <property type="match status" value="1"/>
</dbReference>
<name>A0A1R2CHS0_9CILI</name>
<evidence type="ECO:0000256" key="2">
    <source>
        <dbReference type="ARBA" id="ARBA00022737"/>
    </source>
</evidence>
<dbReference type="AlphaFoldDB" id="A0A1R2CHS0"/>
<reference evidence="4 5" key="1">
    <citation type="submission" date="2016-11" db="EMBL/GenBank/DDBJ databases">
        <title>The macronuclear genome of Stentor coeruleus: a giant cell with tiny introns.</title>
        <authorList>
            <person name="Slabodnick M."/>
            <person name="Ruby J.G."/>
            <person name="Reiff S.B."/>
            <person name="Swart E.C."/>
            <person name="Gosai S."/>
            <person name="Prabakaran S."/>
            <person name="Witkowska E."/>
            <person name="Larue G.E."/>
            <person name="Fisher S."/>
            <person name="Freeman R.M."/>
            <person name="Gunawardena J."/>
            <person name="Chu W."/>
            <person name="Stover N.A."/>
            <person name="Gregory B.D."/>
            <person name="Nowacki M."/>
            <person name="Derisi J."/>
            <person name="Roy S.W."/>
            <person name="Marshall W.F."/>
            <person name="Sood P."/>
        </authorList>
    </citation>
    <scope>NUCLEOTIDE SEQUENCE [LARGE SCALE GENOMIC DNA]</scope>
    <source>
        <strain evidence="4">WM001</strain>
    </source>
</reference>
<keyword evidence="2" id="KW-0677">Repeat</keyword>
<proteinExistence type="predicted"/>
<comment type="caution">
    <text evidence="4">The sequence shown here is derived from an EMBL/GenBank/DDBJ whole genome shotgun (WGS) entry which is preliminary data.</text>
</comment>
<dbReference type="SUPFAM" id="SSF117281">
    <property type="entry name" value="Kelch motif"/>
    <property type="match status" value="1"/>
</dbReference>
<dbReference type="PANTHER" id="PTHR24412:SF489">
    <property type="entry name" value="RING FINGER DOMAIN AND KELCH REPEAT-CONTAINING PROTEIN DDB_G0271372"/>
    <property type="match status" value="1"/>
</dbReference>
<dbReference type="SMART" id="SM00612">
    <property type="entry name" value="Kelch"/>
    <property type="match status" value="1"/>
</dbReference>
<dbReference type="InterPro" id="IPR015915">
    <property type="entry name" value="Kelch-typ_b-propeller"/>
</dbReference>
<evidence type="ECO:0000313" key="4">
    <source>
        <dbReference type="EMBL" id="OMJ88500.1"/>
    </source>
</evidence>
<dbReference type="EMBL" id="MPUH01000149">
    <property type="protein sequence ID" value="OMJ88500.1"/>
    <property type="molecule type" value="Genomic_DNA"/>
</dbReference>
<evidence type="ECO:0000256" key="3">
    <source>
        <dbReference type="SAM" id="MobiDB-lite"/>
    </source>
</evidence>
<dbReference type="InterPro" id="IPR006652">
    <property type="entry name" value="Kelch_1"/>
</dbReference>
<organism evidence="4 5">
    <name type="scientific">Stentor coeruleus</name>
    <dbReference type="NCBI Taxonomy" id="5963"/>
    <lineage>
        <taxon>Eukaryota</taxon>
        <taxon>Sar</taxon>
        <taxon>Alveolata</taxon>
        <taxon>Ciliophora</taxon>
        <taxon>Postciliodesmatophora</taxon>
        <taxon>Heterotrichea</taxon>
        <taxon>Heterotrichida</taxon>
        <taxon>Stentoridae</taxon>
        <taxon>Stentor</taxon>
    </lineage>
</organism>
<dbReference type="Proteomes" id="UP000187209">
    <property type="component" value="Unassembled WGS sequence"/>
</dbReference>
<gene>
    <name evidence="4" type="ORF">SteCoe_9534</name>
</gene>
<accession>A0A1R2CHS0</accession>
<evidence type="ECO:0008006" key="6">
    <source>
        <dbReference type="Google" id="ProtNLM"/>
    </source>
</evidence>
<evidence type="ECO:0000313" key="5">
    <source>
        <dbReference type="Proteomes" id="UP000187209"/>
    </source>
</evidence>